<accession>A0A0D0H4Q4</accession>
<dbReference type="Proteomes" id="UP000032120">
    <property type="component" value="Unassembled WGS sequence"/>
</dbReference>
<dbReference type="OrthoDB" id="3199332at2"/>
<keyword evidence="6" id="KW-0472">Membrane</keyword>
<proteinExistence type="predicted"/>
<evidence type="ECO:0008006" key="12">
    <source>
        <dbReference type="Google" id="ProtNLM"/>
    </source>
</evidence>
<dbReference type="InterPro" id="IPR026466">
    <property type="entry name" value="Fim_isopep_form_D2_dom"/>
</dbReference>
<evidence type="ECO:0000256" key="5">
    <source>
        <dbReference type="SAM" id="MobiDB-lite"/>
    </source>
</evidence>
<keyword evidence="4" id="KW-0572">Peptidoglycan-anchor</keyword>
<evidence type="ECO:0000256" key="4">
    <source>
        <dbReference type="ARBA" id="ARBA00023088"/>
    </source>
</evidence>
<evidence type="ECO:0000256" key="3">
    <source>
        <dbReference type="ARBA" id="ARBA00022729"/>
    </source>
</evidence>
<feature type="transmembrane region" description="Helical" evidence="6">
    <location>
        <begin position="481"/>
        <end position="509"/>
    </location>
</feature>
<reference evidence="10 11" key="1">
    <citation type="submission" date="2015-01" db="EMBL/GenBank/DDBJ databases">
        <title>Draft genome sequence of Leucobacter komagatae strain VKM ST2845.</title>
        <authorList>
            <person name="Karlyshev A.V."/>
            <person name="Kudryashova E.B."/>
        </authorList>
    </citation>
    <scope>NUCLEOTIDE SEQUENCE [LARGE SCALE GENOMIC DNA]</scope>
    <source>
        <strain evidence="10 11">VKM ST2845</strain>
    </source>
</reference>
<dbReference type="Pfam" id="PF00746">
    <property type="entry name" value="Gram_pos_anchor"/>
    <property type="match status" value="1"/>
</dbReference>
<keyword evidence="6" id="KW-1133">Transmembrane helix</keyword>
<keyword evidence="11" id="KW-1185">Reference proteome</keyword>
<dbReference type="InterPro" id="IPR013783">
    <property type="entry name" value="Ig-like_fold"/>
</dbReference>
<feature type="domain" description="Gram-positive pilin subunit D1 N-terminal" evidence="9">
    <location>
        <begin position="69"/>
        <end position="188"/>
    </location>
</feature>
<comment type="caution">
    <text evidence="10">The sequence shown here is derived from an EMBL/GenBank/DDBJ whole genome shotgun (WGS) entry which is preliminary data.</text>
</comment>
<dbReference type="EMBL" id="JXSQ01000015">
    <property type="protein sequence ID" value="KIP52090.1"/>
    <property type="molecule type" value="Genomic_DNA"/>
</dbReference>
<dbReference type="InterPro" id="IPR019931">
    <property type="entry name" value="LPXTG_anchor"/>
</dbReference>
<dbReference type="AlphaFoldDB" id="A0A0D0H4Q4"/>
<feature type="signal peptide" evidence="7">
    <location>
        <begin position="1"/>
        <end position="23"/>
    </location>
</feature>
<gene>
    <name evidence="10" type="ORF">SD72_11060</name>
</gene>
<dbReference type="NCBIfam" id="NF033902">
    <property type="entry name" value="iso_D2_wall_anc"/>
    <property type="match status" value="1"/>
</dbReference>
<dbReference type="GO" id="GO:0005975">
    <property type="term" value="P:carbohydrate metabolic process"/>
    <property type="evidence" value="ECO:0007669"/>
    <property type="project" value="UniProtKB-ARBA"/>
</dbReference>
<evidence type="ECO:0000256" key="7">
    <source>
        <dbReference type="SAM" id="SignalP"/>
    </source>
</evidence>
<evidence type="ECO:0000259" key="9">
    <source>
        <dbReference type="Pfam" id="PF16555"/>
    </source>
</evidence>
<evidence type="ECO:0000313" key="11">
    <source>
        <dbReference type="Proteomes" id="UP000032120"/>
    </source>
</evidence>
<keyword evidence="1" id="KW-0134">Cell wall</keyword>
<keyword evidence="3 7" id="KW-0732">Signal</keyword>
<feature type="chain" id="PRO_5039651019" description="LPXTG-motif cell wall-anchored protein" evidence="7">
    <location>
        <begin position="24"/>
        <end position="523"/>
    </location>
</feature>
<name>A0A0D0H4Q4_9MICO</name>
<feature type="compositionally biased region" description="Polar residues" evidence="5">
    <location>
        <begin position="116"/>
        <end position="132"/>
    </location>
</feature>
<evidence type="ECO:0000256" key="6">
    <source>
        <dbReference type="SAM" id="Phobius"/>
    </source>
</evidence>
<dbReference type="NCBIfam" id="TIGR01167">
    <property type="entry name" value="LPXTG_anchor"/>
    <property type="match status" value="1"/>
</dbReference>
<dbReference type="Gene3D" id="2.60.40.10">
    <property type="entry name" value="Immunoglobulins"/>
    <property type="match status" value="2"/>
</dbReference>
<keyword evidence="6" id="KW-0812">Transmembrane</keyword>
<sequence>MFNTRKRGLLTSAGALVTITALAFGGAVAAQATTSQQMPTQSGLVITKLEQPDDAGAPASGLQQTTDLPVIPGVTFDAYQVPLVNDPLSNDGQAEIANTTLAQAQASVAGAAPARTGTTDDNGQIHWQTSASDDQRDGLDLEAGLWLVRESSAPAGVVPAGDFLVAIPLTHPTERNAWLETIFVYPKNHTVSGTKTVENSDQFVVGDTVTWTIKIDNPTPRDTGTGQYFPADTLRVVDVLDDAYLTTASDGSDMVVTAPPGFVKGEHYTVDVVADAGKTTLTVDFTSSGLAKLVETPTESVVMTLATRIMQTGVIENSAHFYTSEAQTTPGDTGTSMKYGDYALVKLSEGAPSGETPSLQGAEFMVFLSEEDALAARAGDQAALDRALKPDVTVPGYDQTTGVWTTDANGRVQVTGLRYSGFADGESFGPADPRYITYWLLETVALEGHQLLAEPVPFTIDEDSATQTSESIVNQYNRGPFVLPLTGGAGTLWLTIGGLLLLTTVLIIARRRQNSVAAPSIEG</sequence>
<dbReference type="InterPro" id="IPR048052">
    <property type="entry name" value="FM1-like"/>
</dbReference>
<dbReference type="Gene3D" id="2.60.40.740">
    <property type="match status" value="1"/>
</dbReference>
<dbReference type="InterPro" id="IPR032364">
    <property type="entry name" value="GramPos_pilinD1_N"/>
</dbReference>
<keyword evidence="2" id="KW-0964">Secreted</keyword>
<dbReference type="RefSeq" id="WP_042544530.1">
    <property type="nucleotide sequence ID" value="NZ_JXSQ01000015.1"/>
</dbReference>
<protein>
    <recommendedName>
        <fullName evidence="12">LPXTG-motif cell wall-anchored protein</fullName>
    </recommendedName>
</protein>
<dbReference type="Pfam" id="PF16555">
    <property type="entry name" value="GramPos_pilinD1"/>
    <property type="match status" value="1"/>
</dbReference>
<evidence type="ECO:0000256" key="2">
    <source>
        <dbReference type="ARBA" id="ARBA00022525"/>
    </source>
</evidence>
<evidence type="ECO:0000259" key="8">
    <source>
        <dbReference type="Pfam" id="PF00746"/>
    </source>
</evidence>
<feature type="region of interest" description="Disordered" evidence="5">
    <location>
        <begin position="109"/>
        <end position="135"/>
    </location>
</feature>
<feature type="domain" description="Gram-positive cocci surface proteins LPxTG" evidence="8">
    <location>
        <begin position="482"/>
        <end position="512"/>
    </location>
</feature>
<evidence type="ECO:0000313" key="10">
    <source>
        <dbReference type="EMBL" id="KIP52090.1"/>
    </source>
</evidence>
<organism evidence="10 11">
    <name type="scientific">Leucobacter komagatae</name>
    <dbReference type="NCBI Taxonomy" id="55969"/>
    <lineage>
        <taxon>Bacteria</taxon>
        <taxon>Bacillati</taxon>
        <taxon>Actinomycetota</taxon>
        <taxon>Actinomycetes</taxon>
        <taxon>Micrococcales</taxon>
        <taxon>Microbacteriaceae</taxon>
        <taxon>Leucobacter</taxon>
    </lineage>
</organism>
<evidence type="ECO:0000256" key="1">
    <source>
        <dbReference type="ARBA" id="ARBA00022512"/>
    </source>
</evidence>
<dbReference type="NCBIfam" id="TIGR04226">
    <property type="entry name" value="RrgB_K2N_iso_D2"/>
    <property type="match status" value="1"/>
</dbReference>